<evidence type="ECO:0000313" key="5">
    <source>
        <dbReference type="RefSeq" id="XP_020083172.1"/>
    </source>
</evidence>
<dbReference type="GeneID" id="109706643"/>
<organism evidence="4 5">
    <name type="scientific">Ananas comosus</name>
    <name type="common">Pineapple</name>
    <name type="synonym">Ananas ananas</name>
    <dbReference type="NCBI Taxonomy" id="4615"/>
    <lineage>
        <taxon>Eukaryota</taxon>
        <taxon>Viridiplantae</taxon>
        <taxon>Streptophyta</taxon>
        <taxon>Embryophyta</taxon>
        <taxon>Tracheophyta</taxon>
        <taxon>Spermatophyta</taxon>
        <taxon>Magnoliopsida</taxon>
        <taxon>Liliopsida</taxon>
        <taxon>Poales</taxon>
        <taxon>Bromeliaceae</taxon>
        <taxon>Bromelioideae</taxon>
        <taxon>Ananas</taxon>
    </lineage>
</organism>
<evidence type="ECO:0000256" key="2">
    <source>
        <dbReference type="SAM" id="Phobius"/>
    </source>
</evidence>
<dbReference type="OrthoDB" id="2020776at2759"/>
<dbReference type="PANTHER" id="PTHR35310">
    <property type="entry name" value="CELL WALL INTEGRITY/STRESS RESPONSE COMPONENT-LIKE PROTEIN"/>
    <property type="match status" value="1"/>
</dbReference>
<gene>
    <name evidence="5" type="primary">LOC109706643</name>
</gene>
<evidence type="ECO:0000313" key="4">
    <source>
        <dbReference type="Proteomes" id="UP000515123"/>
    </source>
</evidence>
<reference evidence="4" key="1">
    <citation type="journal article" date="2015" name="Nat. Genet.">
        <title>The pineapple genome and the evolution of CAM photosynthesis.</title>
        <authorList>
            <person name="Ming R."/>
            <person name="VanBuren R."/>
            <person name="Wai C.M."/>
            <person name="Tang H."/>
            <person name="Schatz M.C."/>
            <person name="Bowers J.E."/>
            <person name="Lyons E."/>
            <person name="Wang M.L."/>
            <person name="Chen J."/>
            <person name="Biggers E."/>
            <person name="Zhang J."/>
            <person name="Huang L."/>
            <person name="Zhang L."/>
            <person name="Miao W."/>
            <person name="Zhang J."/>
            <person name="Ye Z."/>
            <person name="Miao C."/>
            <person name="Lin Z."/>
            <person name="Wang H."/>
            <person name="Zhou H."/>
            <person name="Yim W.C."/>
            <person name="Priest H.D."/>
            <person name="Zheng C."/>
            <person name="Woodhouse M."/>
            <person name="Edger P.P."/>
            <person name="Guyot R."/>
            <person name="Guo H.B."/>
            <person name="Guo H."/>
            <person name="Zheng G."/>
            <person name="Singh R."/>
            <person name="Sharma A."/>
            <person name="Min X."/>
            <person name="Zheng Y."/>
            <person name="Lee H."/>
            <person name="Gurtowski J."/>
            <person name="Sedlazeck F.J."/>
            <person name="Harkess A."/>
            <person name="McKain M.R."/>
            <person name="Liao Z."/>
            <person name="Fang J."/>
            <person name="Liu J."/>
            <person name="Zhang X."/>
            <person name="Zhang Q."/>
            <person name="Hu W."/>
            <person name="Qin Y."/>
            <person name="Wang K."/>
            <person name="Chen L.Y."/>
            <person name="Shirley N."/>
            <person name="Lin Y.R."/>
            <person name="Liu L.Y."/>
            <person name="Hernandez A.G."/>
            <person name="Wright C.L."/>
            <person name="Bulone V."/>
            <person name="Tuskan G.A."/>
            <person name="Heath K."/>
            <person name="Zee F."/>
            <person name="Moore P.H."/>
            <person name="Sunkar R."/>
            <person name="Leebens-Mack J.H."/>
            <person name="Mockler T."/>
            <person name="Bennetzen J.L."/>
            <person name="Freeling M."/>
            <person name="Sankoff D."/>
            <person name="Paterson A.H."/>
            <person name="Zhu X."/>
            <person name="Yang X."/>
            <person name="Smith J.A."/>
            <person name="Cushman J.C."/>
            <person name="Paull R.E."/>
            <person name="Yu Q."/>
        </authorList>
    </citation>
    <scope>NUCLEOTIDE SEQUENCE [LARGE SCALE GENOMIC DNA]</scope>
    <source>
        <strain evidence="4">cv. F153</strain>
    </source>
</reference>
<feature type="transmembrane region" description="Helical" evidence="2">
    <location>
        <begin position="385"/>
        <end position="403"/>
    </location>
</feature>
<keyword evidence="4" id="KW-1185">Reference proteome</keyword>
<dbReference type="Gramene" id="Aco001199.1.mrna1">
    <property type="protein sequence ID" value="Aco001199.1.mrna1.cds1"/>
    <property type="gene ID" value="Aco001199.1.path1"/>
</dbReference>
<dbReference type="AlphaFoldDB" id="A0A6P5EIF1"/>
<dbReference type="PANTHER" id="PTHR35310:SF1">
    <property type="entry name" value="CELL WALL INTEGRITY_STRESS RESPONSE COMPONENT-LIKE PROTEIN"/>
    <property type="match status" value="1"/>
</dbReference>
<feature type="transmembrane region" description="Helical" evidence="2">
    <location>
        <begin position="415"/>
        <end position="434"/>
    </location>
</feature>
<dbReference type="Proteomes" id="UP000515123">
    <property type="component" value="Linkage group 2"/>
</dbReference>
<feature type="transmembrane region" description="Helical" evidence="2">
    <location>
        <begin position="292"/>
        <end position="316"/>
    </location>
</feature>
<feature type="transmembrane region" description="Helical" evidence="2">
    <location>
        <begin position="259"/>
        <end position="280"/>
    </location>
</feature>
<reference evidence="5" key="2">
    <citation type="submission" date="2025-08" db="UniProtKB">
        <authorList>
            <consortium name="RefSeq"/>
        </authorList>
    </citation>
    <scope>IDENTIFICATION</scope>
    <source>
        <tissue evidence="5">Leaf</tissue>
    </source>
</reference>
<name>A0A6P5EIF1_ANACO</name>
<feature type="compositionally biased region" description="Low complexity" evidence="1">
    <location>
        <begin position="88"/>
        <end position="103"/>
    </location>
</feature>
<evidence type="ECO:0000256" key="1">
    <source>
        <dbReference type="SAM" id="MobiDB-lite"/>
    </source>
</evidence>
<keyword evidence="2" id="KW-1133">Transmembrane helix</keyword>
<keyword evidence="2" id="KW-0812">Transmembrane</keyword>
<keyword evidence="3" id="KW-0732">Signal</keyword>
<keyword evidence="2" id="KW-0472">Membrane</keyword>
<sequence length="455" mass="48745">MTSFSSPTALLLVTIILLFHIGLSSSASSSSLLVSQSQKMKLSSKKNLLSPTNKEDNKPVSASKLLKKKPILESKNQTKLLKPKKKNNSTTTTTISSTNISKIKLPKLNKTLTAKPKPSNSTKLPKLIKPIKPAKSNSTKLTKTQLKKQLNSTSDDAKPLKKVKNIPSPSPPRPKQPTEAKPKPKPKPPPKEEHPAWLDETDGEDLISEFRGLPARLQEALVPDLERLSSTSRAYLSAANAGIAEGVRPYLGHKWAPRIALAASAAFLAAPLLLLGALLRHLGSCLPLVRRLLVFAQAYLAIYFATLAATALATGLEPLRLFYATSPGAYAWAQAAQSLGYVAYLVLQLVDLVAAFPPPPPPPTPHFPAAAAADGAGGRASPAPALAQMVVGLAVGLHYYAAVFHRAVAGEPPRATWRVHAVYAACFLVICAFARAERRKKEYVCIDGGEDGKKS</sequence>
<accession>A0A6P5EIF1</accession>
<feature type="signal peptide" evidence="3">
    <location>
        <begin position="1"/>
        <end position="26"/>
    </location>
</feature>
<dbReference type="RefSeq" id="XP_020083172.1">
    <property type="nucleotide sequence ID" value="XM_020227583.1"/>
</dbReference>
<protein>
    <submittedName>
        <fullName evidence="5">Formin-binding protein 4</fullName>
    </submittedName>
</protein>
<proteinExistence type="predicted"/>
<feature type="compositionally biased region" description="Low complexity" evidence="1">
    <location>
        <begin position="123"/>
        <end position="153"/>
    </location>
</feature>
<feature type="chain" id="PRO_5027642571" evidence="3">
    <location>
        <begin position="27"/>
        <end position="455"/>
    </location>
</feature>
<evidence type="ECO:0000256" key="3">
    <source>
        <dbReference type="SAM" id="SignalP"/>
    </source>
</evidence>
<feature type="transmembrane region" description="Helical" evidence="2">
    <location>
        <begin position="328"/>
        <end position="347"/>
    </location>
</feature>
<feature type="region of interest" description="Disordered" evidence="1">
    <location>
        <begin position="43"/>
        <end position="199"/>
    </location>
</feature>